<comment type="caution">
    <text evidence="1">The sequence shown here is derived from an EMBL/GenBank/DDBJ whole genome shotgun (WGS) entry which is preliminary data.</text>
</comment>
<evidence type="ECO:0000313" key="2">
    <source>
        <dbReference type="Proteomes" id="UP000639606"/>
    </source>
</evidence>
<sequence length="138" mass="15383">MRIVRDAMGHVVEQSGPDSTAVFRRDSAGRVLEARDDSREVERTLADAAVLTQTRDANHWLRAQAVTGAGTTGLIQRRSYDYRGGGYVNRIIDQLSGVREHSLDQVGRVTSVDGPQWSERYAYDAARLGGRRRPRASR</sequence>
<dbReference type="Proteomes" id="UP000639606">
    <property type="component" value="Unassembled WGS sequence"/>
</dbReference>
<evidence type="ECO:0008006" key="3">
    <source>
        <dbReference type="Google" id="ProtNLM"/>
    </source>
</evidence>
<evidence type="ECO:0000313" key="1">
    <source>
        <dbReference type="EMBL" id="GGP68826.1"/>
    </source>
</evidence>
<dbReference type="Gene3D" id="2.180.10.10">
    <property type="entry name" value="RHS repeat-associated core"/>
    <property type="match status" value="1"/>
</dbReference>
<keyword evidence="2" id="KW-1185">Reference proteome</keyword>
<organism evidence="1 2">
    <name type="scientific">Saccharothrix coeruleofusca</name>
    <dbReference type="NCBI Taxonomy" id="33919"/>
    <lineage>
        <taxon>Bacteria</taxon>
        <taxon>Bacillati</taxon>
        <taxon>Actinomycetota</taxon>
        <taxon>Actinomycetes</taxon>
        <taxon>Pseudonocardiales</taxon>
        <taxon>Pseudonocardiaceae</taxon>
        <taxon>Saccharothrix</taxon>
    </lineage>
</organism>
<reference evidence="1" key="1">
    <citation type="journal article" date="2014" name="Int. J. Syst. Evol. Microbiol.">
        <title>Complete genome sequence of Corynebacterium casei LMG S-19264T (=DSM 44701T), isolated from a smear-ripened cheese.</title>
        <authorList>
            <consortium name="US DOE Joint Genome Institute (JGI-PGF)"/>
            <person name="Walter F."/>
            <person name="Albersmeier A."/>
            <person name="Kalinowski J."/>
            <person name="Ruckert C."/>
        </authorList>
    </citation>
    <scope>NUCLEOTIDE SEQUENCE</scope>
    <source>
        <strain evidence="1">JCM 3313</strain>
    </source>
</reference>
<name>A0A918AS54_9PSEU</name>
<dbReference type="AlphaFoldDB" id="A0A918AS54"/>
<dbReference type="EMBL" id="BMRG01000010">
    <property type="protein sequence ID" value="GGP68826.1"/>
    <property type="molecule type" value="Genomic_DNA"/>
</dbReference>
<accession>A0A918AS54</accession>
<dbReference type="RefSeq" id="WP_189225480.1">
    <property type="nucleotide sequence ID" value="NZ_BMRG01000010.1"/>
</dbReference>
<proteinExistence type="predicted"/>
<gene>
    <name evidence="1" type="ORF">GCM10010185_47240</name>
</gene>
<reference evidence="1" key="2">
    <citation type="submission" date="2020-09" db="EMBL/GenBank/DDBJ databases">
        <authorList>
            <person name="Sun Q."/>
            <person name="Ohkuma M."/>
        </authorList>
    </citation>
    <scope>NUCLEOTIDE SEQUENCE</scope>
    <source>
        <strain evidence="1">JCM 3313</strain>
    </source>
</reference>
<protein>
    <recommendedName>
        <fullName evidence="3">YD repeat-containing protein</fullName>
    </recommendedName>
</protein>